<evidence type="ECO:0000313" key="16">
    <source>
        <dbReference type="EMBL" id="CAB4992758.1"/>
    </source>
</evidence>
<evidence type="ECO:0000256" key="2">
    <source>
        <dbReference type="ARBA" id="ARBA00022649"/>
    </source>
</evidence>
<keyword evidence="2" id="KW-1277">Toxin-antitoxin system</keyword>
<evidence type="ECO:0000313" key="15">
    <source>
        <dbReference type="EMBL" id="CAB4921513.1"/>
    </source>
</evidence>
<sequence length="104" mass="11476">MTMTPVDFSALRVDAIRLADVCRSFGVIELSVFGSVARGEQRPESDIDLLFVLAPGVRLGFALFDFERELEAVLGRPVDLLSKDTIHRLIRDAILAEAKVLYAA</sequence>
<dbReference type="InterPro" id="IPR052038">
    <property type="entry name" value="Type-VII_TA_antitoxin"/>
</dbReference>
<dbReference type="InterPro" id="IPR043519">
    <property type="entry name" value="NT_sf"/>
</dbReference>
<dbReference type="GO" id="GO:0005524">
    <property type="term" value="F:ATP binding"/>
    <property type="evidence" value="ECO:0007669"/>
    <property type="project" value="UniProtKB-KW"/>
</dbReference>
<dbReference type="EMBL" id="CAFAAV010000013">
    <property type="protein sequence ID" value="CAB4804083.1"/>
    <property type="molecule type" value="Genomic_DNA"/>
</dbReference>
<dbReference type="PANTHER" id="PTHR33571:SF12">
    <property type="entry name" value="BSL3053 PROTEIN"/>
    <property type="match status" value="1"/>
</dbReference>
<evidence type="ECO:0000256" key="9">
    <source>
        <dbReference type="ARBA" id="ARBA00038276"/>
    </source>
</evidence>
<proteinExistence type="inferred from homology"/>
<evidence type="ECO:0000256" key="6">
    <source>
        <dbReference type="ARBA" id="ARBA00022741"/>
    </source>
</evidence>
<keyword evidence="8" id="KW-0460">Magnesium</keyword>
<dbReference type="Gene3D" id="3.30.460.10">
    <property type="entry name" value="Beta Polymerase, domain 2"/>
    <property type="match status" value="1"/>
</dbReference>
<dbReference type="EMBL" id="CAFBIY010000003">
    <property type="protein sequence ID" value="CAB4846137.1"/>
    <property type="molecule type" value="Genomic_DNA"/>
</dbReference>
<keyword evidence="7" id="KW-0067">ATP-binding</keyword>
<dbReference type="EMBL" id="CAEZYF010000012">
    <property type="protein sequence ID" value="CAB4729629.1"/>
    <property type="molecule type" value="Genomic_DNA"/>
</dbReference>
<dbReference type="AlphaFoldDB" id="A0A6J6S552"/>
<dbReference type="PANTHER" id="PTHR33571">
    <property type="entry name" value="SSL8005 PROTEIN"/>
    <property type="match status" value="1"/>
</dbReference>
<evidence type="ECO:0000256" key="5">
    <source>
        <dbReference type="ARBA" id="ARBA00022723"/>
    </source>
</evidence>
<keyword evidence="4" id="KW-0548">Nucleotidyltransferase</keyword>
<evidence type="ECO:0000313" key="12">
    <source>
        <dbReference type="EMBL" id="CAB4729629.1"/>
    </source>
</evidence>
<comment type="cofactor">
    <cofactor evidence="1">
        <name>Mg(2+)</name>
        <dbReference type="ChEBI" id="CHEBI:18420"/>
    </cofactor>
</comment>
<comment type="similarity">
    <text evidence="9">Belongs to the MntA antitoxin family.</text>
</comment>
<name>A0A6J6S552_9ZZZZ</name>
<keyword evidence="6" id="KW-0547">Nucleotide-binding</keyword>
<dbReference type="InterPro" id="IPR002934">
    <property type="entry name" value="Polymerase_NTP_transf_dom"/>
</dbReference>
<evidence type="ECO:0000256" key="7">
    <source>
        <dbReference type="ARBA" id="ARBA00022840"/>
    </source>
</evidence>
<evidence type="ECO:0000256" key="8">
    <source>
        <dbReference type="ARBA" id="ARBA00022842"/>
    </source>
</evidence>
<evidence type="ECO:0000313" key="14">
    <source>
        <dbReference type="EMBL" id="CAB4846137.1"/>
    </source>
</evidence>
<dbReference type="EMBL" id="CAFBMT010000004">
    <property type="protein sequence ID" value="CAB4921513.1"/>
    <property type="molecule type" value="Genomic_DNA"/>
</dbReference>
<dbReference type="CDD" id="cd05403">
    <property type="entry name" value="NT_KNTase_like"/>
    <property type="match status" value="1"/>
</dbReference>
<dbReference type="EMBL" id="CAFBOL010000038">
    <property type="protein sequence ID" value="CAB4992758.1"/>
    <property type="molecule type" value="Genomic_DNA"/>
</dbReference>
<evidence type="ECO:0000256" key="4">
    <source>
        <dbReference type="ARBA" id="ARBA00022695"/>
    </source>
</evidence>
<organism evidence="12">
    <name type="scientific">freshwater metagenome</name>
    <dbReference type="NCBI Taxonomy" id="449393"/>
    <lineage>
        <taxon>unclassified sequences</taxon>
        <taxon>metagenomes</taxon>
        <taxon>ecological metagenomes</taxon>
    </lineage>
</organism>
<keyword evidence="5" id="KW-0479">Metal-binding</keyword>
<reference evidence="12" key="1">
    <citation type="submission" date="2020-05" db="EMBL/GenBank/DDBJ databases">
        <authorList>
            <person name="Chiriac C."/>
            <person name="Salcher M."/>
            <person name="Ghai R."/>
            <person name="Kavagutti S V."/>
        </authorList>
    </citation>
    <scope>NUCLEOTIDE SEQUENCE</scope>
</reference>
<keyword evidence="3" id="KW-0808">Transferase</keyword>
<evidence type="ECO:0000313" key="11">
    <source>
        <dbReference type="EMBL" id="CAB4363162.1"/>
    </source>
</evidence>
<evidence type="ECO:0000259" key="10">
    <source>
        <dbReference type="Pfam" id="PF01909"/>
    </source>
</evidence>
<dbReference type="SUPFAM" id="SSF81301">
    <property type="entry name" value="Nucleotidyltransferase"/>
    <property type="match status" value="1"/>
</dbReference>
<dbReference type="GO" id="GO:0016779">
    <property type="term" value="F:nucleotidyltransferase activity"/>
    <property type="evidence" value="ECO:0007669"/>
    <property type="project" value="UniProtKB-KW"/>
</dbReference>
<evidence type="ECO:0000313" key="13">
    <source>
        <dbReference type="EMBL" id="CAB4804083.1"/>
    </source>
</evidence>
<feature type="domain" description="Polymerase nucleotidyl transferase" evidence="10">
    <location>
        <begin position="20"/>
        <end position="99"/>
    </location>
</feature>
<dbReference type="Pfam" id="PF01909">
    <property type="entry name" value="NTP_transf_2"/>
    <property type="match status" value="1"/>
</dbReference>
<dbReference type="EMBL" id="CAESGF010000004">
    <property type="protein sequence ID" value="CAB4363162.1"/>
    <property type="molecule type" value="Genomic_DNA"/>
</dbReference>
<protein>
    <submittedName>
        <fullName evidence="12">Unannotated protein</fullName>
    </submittedName>
</protein>
<gene>
    <name evidence="12" type="ORF">UFOPK2656_02014</name>
    <name evidence="13" type="ORF">UFOPK3099_00296</name>
    <name evidence="14" type="ORF">UFOPK3267_00115</name>
    <name evidence="15" type="ORF">UFOPK3651_00882</name>
    <name evidence="16" type="ORF">UFOPK3931_01579</name>
    <name evidence="11" type="ORF">UFOPK4189_00943</name>
</gene>
<evidence type="ECO:0000256" key="3">
    <source>
        <dbReference type="ARBA" id="ARBA00022679"/>
    </source>
</evidence>
<accession>A0A6J6S552</accession>
<dbReference type="GO" id="GO:0046872">
    <property type="term" value="F:metal ion binding"/>
    <property type="evidence" value="ECO:0007669"/>
    <property type="project" value="UniProtKB-KW"/>
</dbReference>
<evidence type="ECO:0000256" key="1">
    <source>
        <dbReference type="ARBA" id="ARBA00001946"/>
    </source>
</evidence>